<dbReference type="EMBL" id="NPHW01006523">
    <property type="protein sequence ID" value="OXV05723.1"/>
    <property type="molecule type" value="Genomic_DNA"/>
</dbReference>
<evidence type="ECO:0000313" key="2">
    <source>
        <dbReference type="Proteomes" id="UP000243515"/>
    </source>
</evidence>
<dbReference type="OrthoDB" id="5979581at2759"/>
<comment type="caution">
    <text evidence="1">The sequence shown here is derived from an EMBL/GenBank/DDBJ whole genome shotgun (WGS) entry which is preliminary data.</text>
</comment>
<dbReference type="Proteomes" id="UP000243515">
    <property type="component" value="Unassembled WGS sequence"/>
</dbReference>
<evidence type="ECO:0008006" key="3">
    <source>
        <dbReference type="Google" id="ProtNLM"/>
    </source>
</evidence>
<organism evidence="1 2">
    <name type="scientific">Elaphomyces granulatus</name>
    <dbReference type="NCBI Taxonomy" id="519963"/>
    <lineage>
        <taxon>Eukaryota</taxon>
        <taxon>Fungi</taxon>
        <taxon>Dikarya</taxon>
        <taxon>Ascomycota</taxon>
        <taxon>Pezizomycotina</taxon>
        <taxon>Eurotiomycetes</taxon>
        <taxon>Eurotiomycetidae</taxon>
        <taxon>Eurotiales</taxon>
        <taxon>Elaphomycetaceae</taxon>
        <taxon>Elaphomyces</taxon>
    </lineage>
</organism>
<protein>
    <recommendedName>
        <fullName evidence="3">Protein kinase domain-containing protein</fullName>
    </recommendedName>
</protein>
<proteinExistence type="predicted"/>
<evidence type="ECO:0000313" key="1">
    <source>
        <dbReference type="EMBL" id="OXV05723.1"/>
    </source>
</evidence>
<name>A0A232LNI7_9EURO</name>
<gene>
    <name evidence="1" type="ORF">Egran_06508</name>
</gene>
<sequence length="78" mass="8756">MAHGDISGSNIAFTCIKLSTASKKDLFNVLGTPEYKELVRLDGKPLNKALPKHLVNIATWYGWMGENYEDIRIIDFGE</sequence>
<accession>A0A232LNI7</accession>
<reference evidence="1 2" key="1">
    <citation type="journal article" date="2015" name="Environ. Microbiol.">
        <title>Metagenome sequence of Elaphomyces granulatus from sporocarp tissue reveals Ascomycota ectomycorrhizal fingerprints of genome expansion and a Proteobacteria-rich microbiome.</title>
        <authorList>
            <person name="Quandt C.A."/>
            <person name="Kohler A."/>
            <person name="Hesse C.N."/>
            <person name="Sharpton T.J."/>
            <person name="Martin F."/>
            <person name="Spatafora J.W."/>
        </authorList>
    </citation>
    <scope>NUCLEOTIDE SEQUENCE [LARGE SCALE GENOMIC DNA]</scope>
    <source>
        <strain evidence="1 2">OSC145934</strain>
    </source>
</reference>
<keyword evidence="2" id="KW-1185">Reference proteome</keyword>
<feature type="non-terminal residue" evidence="1">
    <location>
        <position position="78"/>
    </location>
</feature>
<dbReference type="AlphaFoldDB" id="A0A232LNI7"/>